<organism evidence="3 4">
    <name type="scientific">Ectobacillus antri</name>
    <dbReference type="NCBI Taxonomy" id="2486280"/>
    <lineage>
        <taxon>Bacteria</taxon>
        <taxon>Bacillati</taxon>
        <taxon>Bacillota</taxon>
        <taxon>Bacilli</taxon>
        <taxon>Bacillales</taxon>
        <taxon>Bacillaceae</taxon>
        <taxon>Ectobacillus</taxon>
    </lineage>
</organism>
<feature type="transmembrane region" description="Helical" evidence="1">
    <location>
        <begin position="141"/>
        <end position="159"/>
    </location>
</feature>
<evidence type="ECO:0000313" key="4">
    <source>
        <dbReference type="Proteomes" id="UP001218246"/>
    </source>
</evidence>
<dbReference type="Proteomes" id="UP001218246">
    <property type="component" value="Unassembled WGS sequence"/>
</dbReference>
<proteinExistence type="predicted"/>
<sequence length="165" mass="18617">MRNRPTLPVQKTVIERVLNIISIILLVGMIGYVAAMWGSIGDRVPIHFNAVGEPDAWSGKFSIIGILIVPVALYMFLTFLGNRPHTHNYLVEITEENAQRQYKNSCLMLSWLKIILIATFAYDTWRTVDISLDRANGLGTYSAVVFIGLLFGTIAIFIFRSIRLK</sequence>
<name>A0ABT6H6E0_9BACI</name>
<dbReference type="RefSeq" id="WP_278018132.1">
    <property type="nucleotide sequence ID" value="NZ_JARRRY010000004.1"/>
</dbReference>
<protein>
    <submittedName>
        <fullName evidence="3">DUF1648 domain-containing protein</fullName>
    </submittedName>
</protein>
<evidence type="ECO:0000259" key="2">
    <source>
        <dbReference type="Pfam" id="PF07853"/>
    </source>
</evidence>
<feature type="transmembrane region" description="Helical" evidence="1">
    <location>
        <begin position="20"/>
        <end position="41"/>
    </location>
</feature>
<feature type="transmembrane region" description="Helical" evidence="1">
    <location>
        <begin position="102"/>
        <end position="121"/>
    </location>
</feature>
<feature type="transmembrane region" description="Helical" evidence="1">
    <location>
        <begin position="61"/>
        <end position="81"/>
    </location>
</feature>
<accession>A0ABT6H6E0</accession>
<keyword evidence="4" id="KW-1185">Reference proteome</keyword>
<dbReference type="Pfam" id="PF07853">
    <property type="entry name" value="DUF1648"/>
    <property type="match status" value="1"/>
</dbReference>
<keyword evidence="1" id="KW-0812">Transmembrane</keyword>
<dbReference type="EMBL" id="JARULN010000007">
    <property type="protein sequence ID" value="MDG5754197.1"/>
    <property type="molecule type" value="Genomic_DNA"/>
</dbReference>
<gene>
    <name evidence="3" type="ORF">P6P90_09470</name>
</gene>
<keyword evidence="1" id="KW-0472">Membrane</keyword>
<reference evidence="3 4" key="1">
    <citation type="submission" date="2023-04" db="EMBL/GenBank/DDBJ databases">
        <title>Ectobacillus antri isolated from activated sludge.</title>
        <authorList>
            <person name="Yan P."/>
            <person name="Liu X."/>
        </authorList>
    </citation>
    <scope>NUCLEOTIDE SEQUENCE [LARGE SCALE GENOMIC DNA]</scope>
    <source>
        <strain evidence="3 4">C18H</strain>
    </source>
</reference>
<evidence type="ECO:0000256" key="1">
    <source>
        <dbReference type="SAM" id="Phobius"/>
    </source>
</evidence>
<feature type="domain" description="DUF1648" evidence="2">
    <location>
        <begin position="24"/>
        <end position="70"/>
    </location>
</feature>
<evidence type="ECO:0000313" key="3">
    <source>
        <dbReference type="EMBL" id="MDG5754197.1"/>
    </source>
</evidence>
<dbReference type="InterPro" id="IPR012867">
    <property type="entry name" value="DUF1648"/>
</dbReference>
<keyword evidence="1" id="KW-1133">Transmembrane helix</keyword>
<comment type="caution">
    <text evidence="3">The sequence shown here is derived from an EMBL/GenBank/DDBJ whole genome shotgun (WGS) entry which is preliminary data.</text>
</comment>